<dbReference type="InterPro" id="IPR023828">
    <property type="entry name" value="Peptidase_S8_Ser-AS"/>
</dbReference>
<keyword evidence="4" id="KW-0732">Signal</keyword>
<dbReference type="InterPro" id="IPR000209">
    <property type="entry name" value="Peptidase_S8/S53_dom"/>
</dbReference>
<dbReference type="GO" id="GO:0004252">
    <property type="term" value="F:serine-type endopeptidase activity"/>
    <property type="evidence" value="ECO:0007669"/>
    <property type="project" value="InterPro"/>
</dbReference>
<feature type="signal peptide" evidence="4">
    <location>
        <begin position="1"/>
        <end position="30"/>
    </location>
</feature>
<dbReference type="InterPro" id="IPR026444">
    <property type="entry name" value="Secre_tail"/>
</dbReference>
<protein>
    <submittedName>
        <fullName evidence="7">S8 family serine peptidase</fullName>
    </submittedName>
</protein>
<evidence type="ECO:0000256" key="4">
    <source>
        <dbReference type="SAM" id="SignalP"/>
    </source>
</evidence>
<feature type="domain" description="Peptidase S8/S53" evidence="5">
    <location>
        <begin position="441"/>
        <end position="589"/>
    </location>
</feature>
<evidence type="ECO:0000256" key="2">
    <source>
        <dbReference type="ARBA" id="ARBA00022801"/>
    </source>
</evidence>
<evidence type="ECO:0000259" key="5">
    <source>
        <dbReference type="Pfam" id="PF00082"/>
    </source>
</evidence>
<feature type="domain" description="Secretion system C-terminal sorting" evidence="6">
    <location>
        <begin position="844"/>
        <end position="916"/>
    </location>
</feature>
<dbReference type="SUPFAM" id="SSF52743">
    <property type="entry name" value="Subtilisin-like"/>
    <property type="match status" value="1"/>
</dbReference>
<dbReference type="EMBL" id="CP055156">
    <property type="protein sequence ID" value="QNF34674.1"/>
    <property type="molecule type" value="Genomic_DNA"/>
</dbReference>
<dbReference type="NCBIfam" id="TIGR04183">
    <property type="entry name" value="Por_Secre_tail"/>
    <property type="match status" value="1"/>
</dbReference>
<dbReference type="Pfam" id="PF00082">
    <property type="entry name" value="Peptidase_S8"/>
    <property type="match status" value="1"/>
</dbReference>
<dbReference type="CDD" id="cd05562">
    <property type="entry name" value="Peptidases_S53_like"/>
    <property type="match status" value="1"/>
</dbReference>
<gene>
    <name evidence="7" type="ORF">HUW51_18790</name>
</gene>
<evidence type="ECO:0000313" key="8">
    <source>
        <dbReference type="Proteomes" id="UP000515237"/>
    </source>
</evidence>
<keyword evidence="8" id="KW-1185">Reference proteome</keyword>
<reference evidence="7 8" key="1">
    <citation type="journal article" date="2018" name="Int. J. Syst. Evol. Microbiol.">
        <title>Adhaeribacter swui sp. nov., isolated from wet mud.</title>
        <authorList>
            <person name="Kim D.U."/>
            <person name="Kim K.W."/>
            <person name="Kang M.S."/>
            <person name="Kim J.Y."/>
            <person name="Jang J.H."/>
            <person name="Kim M.K."/>
        </authorList>
    </citation>
    <scope>NUCLEOTIDE SEQUENCE [LARGE SCALE GENOMIC DNA]</scope>
    <source>
        <strain evidence="7 8">KCTC 52873</strain>
    </source>
</reference>
<dbReference type="InterPro" id="IPR036852">
    <property type="entry name" value="Peptidase_S8/S53_dom_sf"/>
</dbReference>
<dbReference type="RefSeq" id="WP_185271169.1">
    <property type="nucleotide sequence ID" value="NZ_CP055156.1"/>
</dbReference>
<evidence type="ECO:0000259" key="6">
    <source>
        <dbReference type="Pfam" id="PF18962"/>
    </source>
</evidence>
<dbReference type="Gene3D" id="3.40.50.200">
    <property type="entry name" value="Peptidase S8/S53 domain"/>
    <property type="match status" value="2"/>
</dbReference>
<accession>A0A7G7GBZ0</accession>
<dbReference type="Proteomes" id="UP000515237">
    <property type="component" value="Chromosome"/>
</dbReference>
<dbReference type="GO" id="GO:0006508">
    <property type="term" value="P:proteolysis"/>
    <property type="evidence" value="ECO:0007669"/>
    <property type="project" value="UniProtKB-KW"/>
</dbReference>
<evidence type="ECO:0000256" key="3">
    <source>
        <dbReference type="ARBA" id="ARBA00022825"/>
    </source>
</evidence>
<proteinExistence type="predicted"/>
<keyword evidence="1" id="KW-0645">Protease</keyword>
<keyword evidence="3" id="KW-0720">Serine protease</keyword>
<evidence type="ECO:0000313" key="7">
    <source>
        <dbReference type="EMBL" id="QNF34674.1"/>
    </source>
</evidence>
<dbReference type="PROSITE" id="PS00138">
    <property type="entry name" value="SUBTILASE_SER"/>
    <property type="match status" value="1"/>
</dbReference>
<feature type="chain" id="PRO_5028942794" evidence="4">
    <location>
        <begin position="31"/>
        <end position="924"/>
    </location>
</feature>
<dbReference type="KEGG" id="aswu:HUW51_18790"/>
<keyword evidence="2" id="KW-0378">Hydrolase</keyword>
<sequence length="924" mass="99432">MIYFFQKKSFKLLIFSCFLLLLAGLGVARAQTKPDAKMAATHPLAKIGSELAELHLNYQTGVRAIPKKGPGNLTKKSFLQVQDGYVVIEAVAEPEQTAQLLRDLQALGLVQGAVYGRMVSGKMPIRNLNKVAALTNLHFARPGYKPIHRTGEVNSQGDVAMYADSARKYQVIKGKNNKIGVLSDSYNSQGGADKGVKAGELPGKGNPNGYSTPVQVLQDADENSYSDEGRGMLEIIHDVAPAAELAFHTAFAGQANFAQGILDLQKAGCNIITDDVSYFAEPMFQDGIIAQAVDEVTKKNVAYFSSAGNNGKQSYQAKFKNSGKYIVANGRNYGVAHDFGKGDIKQRIVLPAGGSITLPVQWSDPFFSVSGVPGAQTDLDVLVFYKGELINEFSSLERSAGNDPFEFIGLSTDTTSSEEIEIAIVKVSGPDPMYIKWVDFGNGQPQEHVTNSPTIYGHSNATGAVSTGAVFWGDTPAYGSAKPLLEDFSSMGGTPILFDKDGKQIKEVVRPKPEISAPDGGNTSFFGQLFQGKYYFFGTSAAAPHAAAVAALMQESAGNNLDRNEILETMQKTAIDMDEPGFDYNTGYGFLNAFDAINAVAKPGTRSFALINAANNKEIQAIYDGTVVNLTRLPGKKVRFQAMVGPRQVGSVILELNGSKITENKMPYEFPNSASEGFELKAGEYTLTATPYSKANGQGEKGVPLTIKFKVVEEEIVRFDLVNVTTGKVIKTLNNGDILYLPELPDKLNIRAVTNPAQVGSVQFNLNGVVTTENKVPYDLAGTNTNTGINFSTSLYSLLATTYPDAAAQGKAGSNKVIFFAATNSKLDVPLLAEKLKGKSELKVFPNPFSQKAKIKFTVAESSQTSLVIYNVNGVPVTTLFNGNAEAGKQYELELDGNKLPGGLYFSRLITNSGVVHQTLKLNK</sequence>
<dbReference type="Pfam" id="PF18962">
    <property type="entry name" value="Por_Secre_tail"/>
    <property type="match status" value="1"/>
</dbReference>
<evidence type="ECO:0000256" key="1">
    <source>
        <dbReference type="ARBA" id="ARBA00022670"/>
    </source>
</evidence>
<dbReference type="AlphaFoldDB" id="A0A7G7GBZ0"/>
<dbReference type="InterPro" id="IPR034075">
    <property type="entry name" value="Glr3161-like_dom"/>
</dbReference>
<organism evidence="7 8">
    <name type="scientific">Adhaeribacter swui</name>
    <dbReference type="NCBI Taxonomy" id="2086471"/>
    <lineage>
        <taxon>Bacteria</taxon>
        <taxon>Pseudomonadati</taxon>
        <taxon>Bacteroidota</taxon>
        <taxon>Cytophagia</taxon>
        <taxon>Cytophagales</taxon>
        <taxon>Hymenobacteraceae</taxon>
        <taxon>Adhaeribacter</taxon>
    </lineage>
</organism>
<name>A0A7G7GBZ0_9BACT</name>